<protein>
    <submittedName>
        <fullName evidence="1">12863_t:CDS:1</fullName>
    </submittedName>
</protein>
<organism evidence="1 2">
    <name type="scientific">Acaulospora colombiana</name>
    <dbReference type="NCBI Taxonomy" id="27376"/>
    <lineage>
        <taxon>Eukaryota</taxon>
        <taxon>Fungi</taxon>
        <taxon>Fungi incertae sedis</taxon>
        <taxon>Mucoromycota</taxon>
        <taxon>Glomeromycotina</taxon>
        <taxon>Glomeromycetes</taxon>
        <taxon>Diversisporales</taxon>
        <taxon>Acaulosporaceae</taxon>
        <taxon>Acaulospora</taxon>
    </lineage>
</organism>
<proteinExistence type="predicted"/>
<keyword evidence="2" id="KW-1185">Reference proteome</keyword>
<sequence length="122" mass="14041">ENYELRADLNSEYRDRRKDAIKRVIANMTVGKMCSRTCKRKTWNRRSLYYTAPNDDPDDPISPIGSSNYRSYQLPSHNHSQPSMSAQLRANRAALCPFADESKSHPGILSERPKPSQLTYHL</sequence>
<accession>A0ACA9QI62</accession>
<comment type="caution">
    <text evidence="1">The sequence shown here is derived from an EMBL/GenBank/DDBJ whole genome shotgun (WGS) entry which is preliminary data.</text>
</comment>
<dbReference type="Proteomes" id="UP000789525">
    <property type="component" value="Unassembled WGS sequence"/>
</dbReference>
<dbReference type="EMBL" id="CAJVPT010054245">
    <property type="protein sequence ID" value="CAG8752995.1"/>
    <property type="molecule type" value="Genomic_DNA"/>
</dbReference>
<evidence type="ECO:0000313" key="1">
    <source>
        <dbReference type="EMBL" id="CAG8752995.1"/>
    </source>
</evidence>
<evidence type="ECO:0000313" key="2">
    <source>
        <dbReference type="Proteomes" id="UP000789525"/>
    </source>
</evidence>
<reference evidence="1" key="1">
    <citation type="submission" date="2021-06" db="EMBL/GenBank/DDBJ databases">
        <authorList>
            <person name="Kallberg Y."/>
            <person name="Tangrot J."/>
            <person name="Rosling A."/>
        </authorList>
    </citation>
    <scope>NUCLEOTIDE SEQUENCE</scope>
    <source>
        <strain evidence="1">CL356</strain>
    </source>
</reference>
<gene>
    <name evidence="1" type="ORF">ACOLOM_LOCUS12799</name>
</gene>
<name>A0ACA9QI62_9GLOM</name>
<feature type="non-terminal residue" evidence="1">
    <location>
        <position position="1"/>
    </location>
</feature>